<evidence type="ECO:0000313" key="2">
    <source>
        <dbReference type="Proteomes" id="UP000125555"/>
    </source>
</evidence>
<evidence type="ECO:0000313" key="1">
    <source>
        <dbReference type="EMBL" id="AGW95858.1"/>
    </source>
</evidence>
<protein>
    <submittedName>
        <fullName evidence="1">VP6</fullName>
    </submittedName>
</protein>
<dbReference type="Proteomes" id="UP000125555">
    <property type="component" value="Genome"/>
</dbReference>
<name>U3R091_9REOV</name>
<dbReference type="Pfam" id="PF25657">
    <property type="entry name" value="Rota_VP6"/>
    <property type="match status" value="1"/>
</dbReference>
<organism evidence="1 2">
    <name type="scientific">Rotavirus G pigeon/HK18</name>
    <dbReference type="NCBI Taxonomy" id="1399970"/>
    <lineage>
        <taxon>Viruses</taxon>
        <taxon>Riboviria</taxon>
        <taxon>Orthornavirae</taxon>
        <taxon>Duplornaviricota</taxon>
        <taxon>Resentoviricetes</taxon>
        <taxon>Reovirales</taxon>
        <taxon>Sedoreoviridae</taxon>
        <taxon>Rotavirus</taxon>
        <taxon>Rotavirus gammagastroenteritidis</taxon>
        <taxon>Rotavirus G</taxon>
    </lineage>
</organism>
<accession>U3R091</accession>
<proteinExistence type="predicted"/>
<sequence>MDLIETINAVVDLQKRVYKLSANTNLNSQGQQIINDYNALASRVSGKQYALLDQTAVLTPYLVDMGLVSISTRISTDDFDLMKDGMSSLFDAIAAAIRLECSRRVRAVEQRVLEPSVKMLLDDIKMKKQYSEITLANILANDTAKLDNIIDKIENPLNPGIVDDVTYRPNFTQRGGGIRYTTGRWAGTRGAVTCVSGTDGEHVINIPLKTQMNGILSVMYIPAPGKISQSIGRANGVPIALKCTDVSPDMTRNDITIEFVRSGVLIGTQRGTGAFQFKQANHIRIRVEPWNNAKNRNPNPDFTNWNQNQANSQPTVSIMFEIMAAYAQVENDILASTDTKVQYYLDTHFTDDSFIRRPNINWTVLDMLSTQNDSIWAKKIAASVAAFSSKI</sequence>
<dbReference type="EMBL" id="KC876014">
    <property type="protein sequence ID" value="AGW95858.1"/>
    <property type="molecule type" value="Genomic_RNA"/>
</dbReference>
<reference evidence="1 2" key="1">
    <citation type="journal article" date="2013" name="PLoS ONE">
        <title>The viruses of wild pigeon droppings.</title>
        <authorList>
            <person name="Phan T.G."/>
            <person name="Vo N.P."/>
            <person name="Boros A."/>
            <person name="Pankovics P."/>
            <person name="Reuter G."/>
            <person name="Li O.T."/>
            <person name="Wang C."/>
            <person name="Deng X."/>
            <person name="Poon L.L."/>
            <person name="Delwart E."/>
        </authorList>
    </citation>
    <scope>NUCLEOTIDE SEQUENCE [LARGE SCALE GENOMIC DNA]</scope>
    <source>
        <strain evidence="1">HK18</strain>
    </source>
</reference>